<dbReference type="Proteomes" id="UP000325003">
    <property type="component" value="Unassembled WGS sequence"/>
</dbReference>
<proteinExistence type="predicted"/>
<reference evidence="2 3" key="2">
    <citation type="submission" date="2019-09" db="EMBL/GenBank/DDBJ databases">
        <authorList>
            <person name="Jin C."/>
        </authorList>
    </citation>
    <scope>NUCLEOTIDE SEQUENCE [LARGE SCALE GENOMIC DNA]</scope>
    <source>
        <strain evidence="2 3">BN130099</strain>
    </source>
</reference>
<organism evidence="2 3">
    <name type="scientific">Nocardioides humilatus</name>
    <dbReference type="NCBI Taxonomy" id="2607660"/>
    <lineage>
        <taxon>Bacteria</taxon>
        <taxon>Bacillati</taxon>
        <taxon>Actinomycetota</taxon>
        <taxon>Actinomycetes</taxon>
        <taxon>Propionibacteriales</taxon>
        <taxon>Nocardioidaceae</taxon>
        <taxon>Nocardioides</taxon>
    </lineage>
</organism>
<keyword evidence="3" id="KW-1185">Reference proteome</keyword>
<comment type="caution">
    <text evidence="2">The sequence shown here is derived from an EMBL/GenBank/DDBJ whole genome shotgun (WGS) entry which is preliminary data.</text>
</comment>
<evidence type="ECO:0000313" key="2">
    <source>
        <dbReference type="EMBL" id="KAA1421403.1"/>
    </source>
</evidence>
<evidence type="ECO:0000256" key="1">
    <source>
        <dbReference type="SAM" id="SignalP"/>
    </source>
</evidence>
<feature type="chain" id="PRO_5022993109" evidence="1">
    <location>
        <begin position="43"/>
        <end position="322"/>
    </location>
</feature>
<accession>A0A5B1LLF0</accession>
<gene>
    <name evidence="2" type="ORF">F0U44_03640</name>
</gene>
<dbReference type="AlphaFoldDB" id="A0A5B1LLF0"/>
<protein>
    <submittedName>
        <fullName evidence="2">Uncharacterized protein</fullName>
    </submittedName>
</protein>
<dbReference type="RefSeq" id="WP_149726864.1">
    <property type="nucleotide sequence ID" value="NZ_VUJV01000001.1"/>
</dbReference>
<sequence>MFRRASKTVTPAPVARMPRTTLVLTFALGVASWALVTNLASADDTVDPTTQVDFVEMTPPKVMLNKKSISKGGAAFVTVIGGNSTVPSNATTVRLELTVTAGRGSTGGYFTVFSRGDIAAGPGAHIEFTSESPTVVTLTRHAGLNDELVVKNNSLASAFATLKITGYSTQVAAAGINSDAAEEGDVLTADGDGTAAWQPPGGPTESEWVSFQPVSSLGYQTFNLITVGPVSVNLECINPTFNQLQLPDVLTVSGPAGWKLYRPSGIQAINATGLYDGVAVADDSAANAVGGEMIVRGPNGEGFTLQAAIDPNCSGYASALGD</sequence>
<dbReference type="EMBL" id="VUJV01000001">
    <property type="protein sequence ID" value="KAA1421403.1"/>
    <property type="molecule type" value="Genomic_DNA"/>
</dbReference>
<feature type="signal peptide" evidence="1">
    <location>
        <begin position="1"/>
        <end position="42"/>
    </location>
</feature>
<name>A0A5B1LLF0_9ACTN</name>
<keyword evidence="1" id="KW-0732">Signal</keyword>
<evidence type="ECO:0000313" key="3">
    <source>
        <dbReference type="Proteomes" id="UP000325003"/>
    </source>
</evidence>
<reference evidence="2 3" key="1">
    <citation type="submission" date="2019-09" db="EMBL/GenBank/DDBJ databases">
        <title>Nocardioides panacisoli sp. nov., isolated from the soil of a ginseng field.</title>
        <authorList>
            <person name="Cho C."/>
        </authorList>
    </citation>
    <scope>NUCLEOTIDE SEQUENCE [LARGE SCALE GENOMIC DNA]</scope>
    <source>
        <strain evidence="2 3">BN130099</strain>
    </source>
</reference>